<gene>
    <name evidence="1" type="ORF">HMPREF1092_03001</name>
</gene>
<keyword evidence="2" id="KW-1185">Reference proteome</keyword>
<comment type="caution">
    <text evidence="1">The sequence shown here is derived from an EMBL/GenBank/DDBJ whole genome shotgun (WGS) entry which is preliminary data.</text>
</comment>
<dbReference type="PATRIC" id="fig|999411.4.peg.2916"/>
<organism evidence="1 2">
    <name type="scientific">Clostridium thermobutyricum</name>
    <dbReference type="NCBI Taxonomy" id="29372"/>
    <lineage>
        <taxon>Bacteria</taxon>
        <taxon>Bacillati</taxon>
        <taxon>Bacillota</taxon>
        <taxon>Clostridia</taxon>
        <taxon>Eubacteriales</taxon>
        <taxon>Clostridiaceae</taxon>
        <taxon>Clostridium</taxon>
    </lineage>
</organism>
<accession>N9WAE4</accession>
<evidence type="ECO:0000313" key="1">
    <source>
        <dbReference type="EMBL" id="ENY99864.1"/>
    </source>
</evidence>
<dbReference type="eggNOG" id="ENOG502ZCMX">
    <property type="taxonomic scope" value="Bacteria"/>
</dbReference>
<reference evidence="1 2" key="1">
    <citation type="submission" date="2013-01" db="EMBL/GenBank/DDBJ databases">
        <title>The Genome Sequence of Clostridium colicanis 209318.</title>
        <authorList>
            <consortium name="The Broad Institute Genome Sequencing Platform"/>
            <person name="Earl A."/>
            <person name="Ward D."/>
            <person name="Feldgarden M."/>
            <person name="Gevers D."/>
            <person name="Courvalin P."/>
            <person name="Lambert T."/>
            <person name="Walker B."/>
            <person name="Young S.K."/>
            <person name="Zeng Q."/>
            <person name="Gargeya S."/>
            <person name="Fitzgerald M."/>
            <person name="Haas B."/>
            <person name="Abouelleil A."/>
            <person name="Alvarado L."/>
            <person name="Arachchi H.M."/>
            <person name="Berlin A.M."/>
            <person name="Chapman S.B."/>
            <person name="Dewar J."/>
            <person name="Goldberg J."/>
            <person name="Griggs A."/>
            <person name="Gujja S."/>
            <person name="Hansen M."/>
            <person name="Howarth C."/>
            <person name="Imamovic A."/>
            <person name="Larimer J."/>
            <person name="McCowan C."/>
            <person name="Murphy C."/>
            <person name="Neiman D."/>
            <person name="Pearson M."/>
            <person name="Priest M."/>
            <person name="Roberts A."/>
            <person name="Saif S."/>
            <person name="Shea T."/>
            <person name="Sisk P."/>
            <person name="Sykes S."/>
            <person name="Wortman J."/>
            <person name="Nusbaum C."/>
            <person name="Birren B."/>
        </authorList>
    </citation>
    <scope>NUCLEOTIDE SEQUENCE [LARGE SCALE GENOMIC DNA]</scope>
    <source>
        <strain evidence="1 2">209318</strain>
    </source>
</reference>
<dbReference type="Proteomes" id="UP000013097">
    <property type="component" value="Unassembled WGS sequence"/>
</dbReference>
<dbReference type="AlphaFoldDB" id="N9WAE4"/>
<sequence>MKDVEFFKIKLSDKEHETIRSNFVEHKKFINKNIAIARKKSKGTYCKYCEKETSSYCNSHSLPAFCLRNISSKGLVLSINQLVDFPLMDFEKGVNKAGTFHLICRECDSKIFREYENPEAYINKPTTKMLAQIAMKNCLRYIGKRLEEKSIFELIGDQNKNVIDFVDSMHEVQSLDLDEYEKEFNKAKKISKKNFGDEYYLFFHEKLDYVVPIAFQSSIALVVDLDNNIINDIYCNDPNYKIYGLHVCIFPLEDSSIIMLFIDSKHQKRYRSFYKKFNRLSLDDKLSIINYIVFLYSEDVFLSKEIPNDILENENLISTAQTTLMAVNFSFSKSTTEAAKETYNLNNHKIIPNLLSEKNKLK</sequence>
<dbReference type="RefSeq" id="WP_002599441.1">
    <property type="nucleotide sequence ID" value="NZ_KB850958.1"/>
</dbReference>
<dbReference type="EMBL" id="AGYT01000019">
    <property type="protein sequence ID" value="ENY99864.1"/>
    <property type="molecule type" value="Genomic_DNA"/>
</dbReference>
<name>N9WAE4_9CLOT</name>
<evidence type="ECO:0000313" key="2">
    <source>
        <dbReference type="Proteomes" id="UP000013097"/>
    </source>
</evidence>
<dbReference type="HOGENOM" id="CLU_068223_0_0_9"/>
<protein>
    <submittedName>
        <fullName evidence="1">Uncharacterized protein</fullName>
    </submittedName>
</protein>
<proteinExistence type="predicted"/>